<evidence type="ECO:0000256" key="1">
    <source>
        <dbReference type="SAM" id="MobiDB-lite"/>
    </source>
</evidence>
<evidence type="ECO:0000259" key="3">
    <source>
        <dbReference type="Pfam" id="PF24476"/>
    </source>
</evidence>
<organism evidence="4 5">
    <name type="scientific">Lachnellula arida</name>
    <dbReference type="NCBI Taxonomy" id="1316785"/>
    <lineage>
        <taxon>Eukaryota</taxon>
        <taxon>Fungi</taxon>
        <taxon>Dikarya</taxon>
        <taxon>Ascomycota</taxon>
        <taxon>Pezizomycotina</taxon>
        <taxon>Leotiomycetes</taxon>
        <taxon>Helotiales</taxon>
        <taxon>Lachnaceae</taxon>
        <taxon>Lachnellula</taxon>
    </lineage>
</organism>
<dbReference type="PANTHER" id="PTHR35186:SF4">
    <property type="entry name" value="PRION-INHIBITION AND PROPAGATION HELO DOMAIN-CONTAINING PROTEIN"/>
    <property type="match status" value="1"/>
</dbReference>
<dbReference type="PANTHER" id="PTHR35186">
    <property type="entry name" value="ANK_REP_REGION DOMAIN-CONTAINING PROTEIN"/>
    <property type="match status" value="1"/>
</dbReference>
<evidence type="ECO:0000256" key="2">
    <source>
        <dbReference type="SAM" id="SignalP"/>
    </source>
</evidence>
<dbReference type="InterPro" id="IPR056002">
    <property type="entry name" value="DUF7580"/>
</dbReference>
<feature type="signal peptide" evidence="2">
    <location>
        <begin position="1"/>
        <end position="21"/>
    </location>
</feature>
<dbReference type="OrthoDB" id="3565018at2759"/>
<reference evidence="4 5" key="1">
    <citation type="submission" date="2018-05" db="EMBL/GenBank/DDBJ databases">
        <title>Whole genome sequencing for identification of molecular markers to develop diagnostic detection tools for the regulated plant pathogen Lachnellula willkommii.</title>
        <authorList>
            <person name="Giroux E."/>
            <person name="Bilodeau G."/>
        </authorList>
    </citation>
    <scope>NUCLEOTIDE SEQUENCE [LARGE SCALE GENOMIC DNA]</scope>
    <source>
        <strain evidence="4 5">CBS 203.66</strain>
    </source>
</reference>
<evidence type="ECO:0000313" key="4">
    <source>
        <dbReference type="EMBL" id="TVY19368.1"/>
    </source>
</evidence>
<feature type="domain" description="DUF7580" evidence="3">
    <location>
        <begin position="202"/>
        <end position="583"/>
    </location>
</feature>
<keyword evidence="5" id="KW-1185">Reference proteome</keyword>
<dbReference type="Pfam" id="PF24476">
    <property type="entry name" value="DUF7580"/>
    <property type="match status" value="1"/>
</dbReference>
<protein>
    <recommendedName>
        <fullName evidence="3">DUF7580 domain-containing protein</fullName>
    </recommendedName>
</protein>
<sequence length="591" mass="66074">MATGVEAAGLVLAVLPLFISALEHYKEGLDPIKIFLDYDNQLPIHIHRLSCQHIQYELTLRILLSEITEGDELAEMIMTPFGNDWKGVGIQQKVKARLRESYGAYERTVKRMEGLLQSLAKKMSIDYTRTADLESLLANNPQREGNFKFTKRVKFSMSKKKMNSLLDELDDCNKQLEGFTNKTGQLDSFESSAKSTLSLPFNDQIRSYAKNLYSVVCLGLNCHASHTAKLQLEQRSKTLKFSSRYLAPNKAGNTEICFTLSFLISSTSVEAASEAPFTWQDTRIRAITSADLHIPANIRPPGQISARFSPDIPTISTTPSSIDPRTLQELQDMCTIVRQPQATPVPAFLGFCLDHEGKLRGAYPLQDCRRVYQDSISLAEILSSSSDQTALSLKDRLMLGAILASSYLQLHATPWLKSNWGKEDIIFDADRETSSLRWFNAESPCIAHTFQFEAQPQTSGNQMQGAEHSNTQGSPASKGNTSLLALGIILMELYTGQTLEQHYAATSLGTPSPDNEYLSIIQRLYVAHQWLEELKDKGRLSHAYINAVHRCIQGYLDFATGDDEAGFRQKVLDQVVLPVEEEMRVFLGVGR</sequence>
<keyword evidence="2" id="KW-0732">Signal</keyword>
<feature type="region of interest" description="Disordered" evidence="1">
    <location>
        <begin position="457"/>
        <end position="477"/>
    </location>
</feature>
<proteinExistence type="predicted"/>
<dbReference type="AlphaFoldDB" id="A0A8T9BHH8"/>
<name>A0A8T9BHH8_9HELO</name>
<dbReference type="Proteomes" id="UP000469559">
    <property type="component" value="Unassembled WGS sequence"/>
</dbReference>
<gene>
    <name evidence="4" type="ORF">LARI1_G003447</name>
</gene>
<evidence type="ECO:0000313" key="5">
    <source>
        <dbReference type="Proteomes" id="UP000469559"/>
    </source>
</evidence>
<comment type="caution">
    <text evidence="4">The sequence shown here is derived from an EMBL/GenBank/DDBJ whole genome shotgun (WGS) entry which is preliminary data.</text>
</comment>
<accession>A0A8T9BHH8</accession>
<feature type="chain" id="PRO_5035947299" description="DUF7580 domain-containing protein" evidence="2">
    <location>
        <begin position="22"/>
        <end position="591"/>
    </location>
</feature>
<dbReference type="EMBL" id="QGMF01000111">
    <property type="protein sequence ID" value="TVY19368.1"/>
    <property type="molecule type" value="Genomic_DNA"/>
</dbReference>